<reference evidence="2" key="1">
    <citation type="submission" date="2022-11" db="UniProtKB">
        <authorList>
            <consortium name="WormBaseParasite"/>
        </authorList>
    </citation>
    <scope>IDENTIFICATION</scope>
</reference>
<name>A0A915J8S0_ROMCU</name>
<protein>
    <submittedName>
        <fullName evidence="2">Uncharacterized protein</fullName>
    </submittedName>
</protein>
<evidence type="ECO:0000313" key="2">
    <source>
        <dbReference type="WBParaSite" id="nRc.2.0.1.t22148-RA"/>
    </source>
</evidence>
<dbReference type="Proteomes" id="UP000887565">
    <property type="component" value="Unplaced"/>
</dbReference>
<proteinExistence type="predicted"/>
<keyword evidence="1" id="KW-1185">Reference proteome</keyword>
<organism evidence="1 2">
    <name type="scientific">Romanomermis culicivorax</name>
    <name type="common">Nematode worm</name>
    <dbReference type="NCBI Taxonomy" id="13658"/>
    <lineage>
        <taxon>Eukaryota</taxon>
        <taxon>Metazoa</taxon>
        <taxon>Ecdysozoa</taxon>
        <taxon>Nematoda</taxon>
        <taxon>Enoplea</taxon>
        <taxon>Dorylaimia</taxon>
        <taxon>Mermithida</taxon>
        <taxon>Mermithoidea</taxon>
        <taxon>Mermithidae</taxon>
        <taxon>Romanomermis</taxon>
    </lineage>
</organism>
<dbReference type="WBParaSite" id="nRc.2.0.1.t22148-RA">
    <property type="protein sequence ID" value="nRc.2.0.1.t22148-RA"/>
    <property type="gene ID" value="nRc.2.0.1.g22148"/>
</dbReference>
<sequence>MTGVRIDPKFVRGLARTQFQYQVAIRVYKKCRVILMTINDKFLINNLELGIRRFQIGGNKYSKLPVLESTHKFRLDESSENNLNEISAFLPLSESLAFTRPILLSILVPIGIEI</sequence>
<dbReference type="AlphaFoldDB" id="A0A915J8S0"/>
<evidence type="ECO:0000313" key="1">
    <source>
        <dbReference type="Proteomes" id="UP000887565"/>
    </source>
</evidence>
<accession>A0A915J8S0</accession>